<dbReference type="EMBL" id="FOWD01000057">
    <property type="protein sequence ID" value="SFO65366.1"/>
    <property type="molecule type" value="Genomic_DNA"/>
</dbReference>
<evidence type="ECO:0000313" key="3">
    <source>
        <dbReference type="Proteomes" id="UP000198806"/>
    </source>
</evidence>
<dbReference type="OrthoDB" id="2083128at2"/>
<accession>A0A1I5IYX1</accession>
<reference evidence="2 3" key="1">
    <citation type="submission" date="2016-10" db="EMBL/GenBank/DDBJ databases">
        <authorList>
            <person name="de Groot N.N."/>
        </authorList>
    </citation>
    <scope>NUCLEOTIDE SEQUENCE [LARGE SCALE GENOMIC DNA]</scope>
    <source>
        <strain evidence="2 3">DSM 1283</strain>
    </source>
</reference>
<dbReference type="InterPro" id="IPR041657">
    <property type="entry name" value="HTH_17"/>
</dbReference>
<keyword evidence="3" id="KW-1185">Reference proteome</keyword>
<dbReference type="RefSeq" id="WP_091689042.1">
    <property type="nucleotide sequence ID" value="NZ_BAABFM010000011.1"/>
</dbReference>
<dbReference type="Pfam" id="PF12728">
    <property type="entry name" value="HTH_17"/>
    <property type="match status" value="1"/>
</dbReference>
<feature type="domain" description="Helix-turn-helix" evidence="1">
    <location>
        <begin position="5"/>
        <end position="52"/>
    </location>
</feature>
<gene>
    <name evidence="2" type="ORF">SAMN04489757_1573</name>
</gene>
<evidence type="ECO:0000259" key="1">
    <source>
        <dbReference type="Pfam" id="PF12728"/>
    </source>
</evidence>
<proteinExistence type="predicted"/>
<dbReference type="NCBIfam" id="TIGR01764">
    <property type="entry name" value="excise"/>
    <property type="match status" value="1"/>
</dbReference>
<dbReference type="InterPro" id="IPR010093">
    <property type="entry name" value="SinI_DNA-bd"/>
</dbReference>
<sequence>MEEMVYTVKEAAKVMKSHPTYVYELIKAGLIPVLKLGSYKIRKESLVDFLKKYEGKDLTNPYSIKKLEFTNAEE</sequence>
<name>A0A1I5IYX1_9FIRM</name>
<dbReference type="STRING" id="1527.SAMN04489757_1573"/>
<dbReference type="AlphaFoldDB" id="A0A1I5IYX1"/>
<protein>
    <submittedName>
        <fullName evidence="2">DNA binding domain-containing protein, excisionase family</fullName>
    </submittedName>
</protein>
<dbReference type="Proteomes" id="UP000198806">
    <property type="component" value="Unassembled WGS sequence"/>
</dbReference>
<organism evidence="2 3">
    <name type="scientific">Anaerocolumna aminovalerica</name>
    <dbReference type="NCBI Taxonomy" id="1527"/>
    <lineage>
        <taxon>Bacteria</taxon>
        <taxon>Bacillati</taxon>
        <taxon>Bacillota</taxon>
        <taxon>Clostridia</taxon>
        <taxon>Lachnospirales</taxon>
        <taxon>Lachnospiraceae</taxon>
        <taxon>Anaerocolumna</taxon>
    </lineage>
</organism>
<dbReference type="GO" id="GO:0003677">
    <property type="term" value="F:DNA binding"/>
    <property type="evidence" value="ECO:0007669"/>
    <property type="project" value="InterPro"/>
</dbReference>
<evidence type="ECO:0000313" key="2">
    <source>
        <dbReference type="EMBL" id="SFO65366.1"/>
    </source>
</evidence>